<feature type="domain" description="Predicted membrane protein YciQ-like C-terminal" evidence="3">
    <location>
        <begin position="284"/>
        <end position="579"/>
    </location>
</feature>
<evidence type="ECO:0000259" key="3">
    <source>
        <dbReference type="Pfam" id="PF20990"/>
    </source>
</evidence>
<feature type="transmembrane region" description="Helical" evidence="1">
    <location>
        <begin position="432"/>
        <end position="454"/>
    </location>
</feature>
<feature type="domain" description="DUF2207" evidence="2">
    <location>
        <begin position="49"/>
        <end position="196"/>
    </location>
</feature>
<proteinExistence type="predicted"/>
<evidence type="ECO:0000313" key="4">
    <source>
        <dbReference type="EMBL" id="PWJ31920.1"/>
    </source>
</evidence>
<evidence type="ECO:0000259" key="2">
    <source>
        <dbReference type="Pfam" id="PF09972"/>
    </source>
</evidence>
<dbReference type="EMBL" id="QGDL01000001">
    <property type="protein sequence ID" value="PWJ31920.1"/>
    <property type="molecule type" value="Genomic_DNA"/>
</dbReference>
<keyword evidence="1" id="KW-0812">Transmembrane</keyword>
<dbReference type="Pfam" id="PF20990">
    <property type="entry name" value="DUF2207_C"/>
    <property type="match status" value="1"/>
</dbReference>
<feature type="transmembrane region" description="Helical" evidence="1">
    <location>
        <begin position="250"/>
        <end position="271"/>
    </location>
</feature>
<evidence type="ECO:0000313" key="5">
    <source>
        <dbReference type="Proteomes" id="UP000245845"/>
    </source>
</evidence>
<feature type="transmembrane region" description="Helical" evidence="1">
    <location>
        <begin position="499"/>
        <end position="519"/>
    </location>
</feature>
<gene>
    <name evidence="4" type="ORF">A8806_101207</name>
</gene>
<accession>A0A2Y9B7C4</accession>
<comment type="caution">
    <text evidence="4">The sequence shown here is derived from an EMBL/GenBank/DDBJ whole genome shotgun (WGS) entry which is preliminary data.</text>
</comment>
<protein>
    <submittedName>
        <fullName evidence="4">Putative membrane protein DUF2207</fullName>
    </submittedName>
</protein>
<dbReference type="RefSeq" id="WP_242995915.1">
    <property type="nucleotide sequence ID" value="NZ_BAAACK010000007.1"/>
</dbReference>
<feature type="transmembrane region" description="Helical" evidence="1">
    <location>
        <begin position="404"/>
        <end position="426"/>
    </location>
</feature>
<keyword evidence="5" id="KW-1185">Reference proteome</keyword>
<reference evidence="4 5" key="1">
    <citation type="submission" date="2018-05" db="EMBL/GenBank/DDBJ databases">
        <title>The Hungate 1000. A catalogue of reference genomes from the rumen microbiome.</title>
        <authorList>
            <person name="Kelly W."/>
        </authorList>
    </citation>
    <scope>NUCLEOTIDE SEQUENCE [LARGE SCALE GENOMIC DNA]</scope>
    <source>
        <strain evidence="4 5">NLAE-zl-C242</strain>
    </source>
</reference>
<dbReference type="InterPro" id="IPR018702">
    <property type="entry name" value="DUF2207"/>
</dbReference>
<dbReference type="Pfam" id="PF09972">
    <property type="entry name" value="DUF2207"/>
    <property type="match status" value="1"/>
</dbReference>
<evidence type="ECO:0000256" key="1">
    <source>
        <dbReference type="SAM" id="Phobius"/>
    </source>
</evidence>
<dbReference type="Proteomes" id="UP000245845">
    <property type="component" value="Unassembled WGS sequence"/>
</dbReference>
<sequence length="660" mass="73729">MKRMSGRAVSFLVWGGIWLLLTFGSGAVEKRTTTTAGVEQDTAMNTRYFNTDVVVREDRSYEVTEHIGVDFLDARHGIYRHIPYKGVIYSLDENAKLRPVPYHAKITDIHSDSGLDVTSENGSKVLRLGDADAFAGAQEEYQISYTVIPRVQAEDYYETTYNVMPAQWQNRIPAGSRFSITFPKEIDHSKLRFYYGSYGGIENAKEILKLTWDGNTVTGILKTDLRIGEGITFYAPVEKGYFTGTNSLSFLRWLLFLPGMAVFLLILILFLKFGKDEPIITSIQYQPPEGLDSAAVGYIIDGSVEDKDVLSLIIYWADKGYVRIEEMADHELCLYKLSELPADAPNYQHTVFRKLFERGAERKISELQYKFRGTLDMAKTQLKNYFKSGGNDMLYTRGSKISRVVSKVLCTLPLAWFMAVTSIYSYTSIGRGILQVVLWAVLLAGMLIFCSNIDDWYAKANVSRKGTAAVTLGICFLSTAVYTGSYIMRVIQREVFDYIWVLIPLLVMTGASIGMTGFMKSRTPKCAEWMGRIAGLRDFIETAELDRMNELAKTDPQWFYHVIPYAYVFGLSDVFAKKLKNLSLAAPQWYTPYHSYTFFDYYMFNRLMISGLNKTASTLTVPQPSVTSGTGHGGGGFTGGGFSGGGFSGGGFGGGGGGSW</sequence>
<name>A0A2Y9B7C4_9FIRM</name>
<dbReference type="AlphaFoldDB" id="A0A2Y9B7C4"/>
<dbReference type="InterPro" id="IPR048389">
    <property type="entry name" value="YciQ-like_C"/>
</dbReference>
<keyword evidence="1" id="KW-1133">Transmembrane helix</keyword>
<feature type="transmembrane region" description="Helical" evidence="1">
    <location>
        <begin position="466"/>
        <end position="487"/>
    </location>
</feature>
<keyword evidence="1" id="KW-0472">Membrane</keyword>
<organism evidence="4 5">
    <name type="scientific">Faecalicatena orotica</name>
    <dbReference type="NCBI Taxonomy" id="1544"/>
    <lineage>
        <taxon>Bacteria</taxon>
        <taxon>Bacillati</taxon>
        <taxon>Bacillota</taxon>
        <taxon>Clostridia</taxon>
        <taxon>Lachnospirales</taxon>
        <taxon>Lachnospiraceae</taxon>
        <taxon>Faecalicatena</taxon>
    </lineage>
</organism>